<dbReference type="SUPFAM" id="SSF55048">
    <property type="entry name" value="Probable ACP-binding domain of malonyl-CoA ACP transacylase"/>
    <property type="match status" value="1"/>
</dbReference>
<reference evidence="11" key="1">
    <citation type="journal article" date="2023" name="Mol. Phylogenet. Evol.">
        <title>Genome-scale phylogeny and comparative genomics of the fungal order Sordariales.</title>
        <authorList>
            <person name="Hensen N."/>
            <person name="Bonometti L."/>
            <person name="Westerberg I."/>
            <person name="Brannstrom I.O."/>
            <person name="Guillou S."/>
            <person name="Cros-Aarteil S."/>
            <person name="Calhoun S."/>
            <person name="Haridas S."/>
            <person name="Kuo A."/>
            <person name="Mondo S."/>
            <person name="Pangilinan J."/>
            <person name="Riley R."/>
            <person name="LaButti K."/>
            <person name="Andreopoulos B."/>
            <person name="Lipzen A."/>
            <person name="Chen C."/>
            <person name="Yan M."/>
            <person name="Daum C."/>
            <person name="Ng V."/>
            <person name="Clum A."/>
            <person name="Steindorff A."/>
            <person name="Ohm R.A."/>
            <person name="Martin F."/>
            <person name="Silar P."/>
            <person name="Natvig D.O."/>
            <person name="Lalanne C."/>
            <person name="Gautier V."/>
            <person name="Ament-Velasquez S.L."/>
            <person name="Kruys A."/>
            <person name="Hutchinson M.I."/>
            <person name="Powell A.J."/>
            <person name="Barry K."/>
            <person name="Miller A.N."/>
            <person name="Grigoriev I.V."/>
            <person name="Debuchy R."/>
            <person name="Gladieux P."/>
            <person name="Hiltunen Thoren M."/>
            <person name="Johannesson H."/>
        </authorList>
    </citation>
    <scope>NUCLEOTIDE SEQUENCE</scope>
    <source>
        <strain evidence="11">CBS 141.50</strain>
    </source>
</reference>
<evidence type="ECO:0000256" key="4">
    <source>
        <dbReference type="ARBA" id="ARBA00023002"/>
    </source>
</evidence>
<evidence type="ECO:0000256" key="3">
    <source>
        <dbReference type="ARBA" id="ARBA00022679"/>
    </source>
</evidence>
<dbReference type="InterPro" id="IPR011032">
    <property type="entry name" value="GroES-like_sf"/>
</dbReference>
<dbReference type="GO" id="GO:0008270">
    <property type="term" value="F:zinc ion binding"/>
    <property type="evidence" value="ECO:0007669"/>
    <property type="project" value="InterPro"/>
</dbReference>
<dbReference type="InterPro" id="IPR001227">
    <property type="entry name" value="Ac_transferase_dom_sf"/>
</dbReference>
<dbReference type="SUPFAM" id="SSF50129">
    <property type="entry name" value="GroES-like"/>
    <property type="match status" value="1"/>
</dbReference>
<dbReference type="InterPro" id="IPR057326">
    <property type="entry name" value="KR_dom"/>
</dbReference>
<comment type="caution">
    <text evidence="11">The sequence shown here is derived from an EMBL/GenBank/DDBJ whole genome shotgun (WGS) entry which is preliminary data.</text>
</comment>
<dbReference type="SMART" id="SM00827">
    <property type="entry name" value="PKS_AT"/>
    <property type="match status" value="1"/>
</dbReference>
<dbReference type="InterPro" id="IPR049900">
    <property type="entry name" value="PKS_mFAS_DH"/>
</dbReference>
<keyword evidence="1" id="KW-0596">Phosphopantetheine</keyword>
<dbReference type="CDD" id="cd00833">
    <property type="entry name" value="PKS"/>
    <property type="match status" value="1"/>
</dbReference>
<dbReference type="InterPro" id="IPR002328">
    <property type="entry name" value="ADH_Zn_CS"/>
</dbReference>
<dbReference type="InterPro" id="IPR049551">
    <property type="entry name" value="PKS_DH_C"/>
</dbReference>
<dbReference type="GO" id="GO:0006633">
    <property type="term" value="P:fatty acid biosynthetic process"/>
    <property type="evidence" value="ECO:0007669"/>
    <property type="project" value="InterPro"/>
</dbReference>
<dbReference type="Pfam" id="PF00698">
    <property type="entry name" value="Acyl_transf_1"/>
    <property type="match status" value="1"/>
</dbReference>
<dbReference type="PROSITE" id="PS00606">
    <property type="entry name" value="KS3_1"/>
    <property type="match status" value="1"/>
</dbReference>
<dbReference type="Pfam" id="PF14765">
    <property type="entry name" value="PS-DH"/>
    <property type="match status" value="1"/>
</dbReference>
<dbReference type="InterPro" id="IPR016036">
    <property type="entry name" value="Malonyl_transacylase_ACP-bd"/>
</dbReference>
<feature type="domain" description="Carrier" evidence="8">
    <location>
        <begin position="2360"/>
        <end position="2440"/>
    </location>
</feature>
<dbReference type="GO" id="GO:1901336">
    <property type="term" value="P:lactone biosynthetic process"/>
    <property type="evidence" value="ECO:0007669"/>
    <property type="project" value="UniProtKB-ARBA"/>
</dbReference>
<keyword evidence="3" id="KW-0808">Transferase</keyword>
<evidence type="ECO:0000256" key="2">
    <source>
        <dbReference type="ARBA" id="ARBA00022553"/>
    </source>
</evidence>
<dbReference type="Pfam" id="PF00109">
    <property type="entry name" value="ketoacyl-synt"/>
    <property type="match status" value="1"/>
</dbReference>
<dbReference type="Gene3D" id="3.40.366.10">
    <property type="entry name" value="Malonyl-Coenzyme A Acyl Carrier Protein, domain 2"/>
    <property type="match status" value="1"/>
</dbReference>
<dbReference type="SMART" id="SM00829">
    <property type="entry name" value="PKS_ER"/>
    <property type="match status" value="1"/>
</dbReference>
<dbReference type="GO" id="GO:0004312">
    <property type="term" value="F:fatty acid synthase activity"/>
    <property type="evidence" value="ECO:0007669"/>
    <property type="project" value="TreeGrafter"/>
</dbReference>
<dbReference type="FunFam" id="3.40.50.720:FF:000209">
    <property type="entry name" value="Polyketide synthase Pks12"/>
    <property type="match status" value="1"/>
</dbReference>
<dbReference type="SMART" id="SM00822">
    <property type="entry name" value="PKS_KR"/>
    <property type="match status" value="1"/>
</dbReference>
<dbReference type="Pfam" id="PF02801">
    <property type="entry name" value="Ketoacyl-synt_C"/>
    <property type="match status" value="1"/>
</dbReference>
<sequence length="2445" mass="262079">MSPSTLASLTSTSSTSPADSAFTSKCTSDDGLTGVPIAGRGPVDAGHRTQVPIAVVGMGCRLPGHSNSPTQLWEFLQRGGVAKNEPPASRFSLGGHYDGTRRPRTMKSPGGMFLEDVDVAEFDGQFFNISRVDCIAMDPQQRQILEVAYECLESAGISLQKLSGTTTGVIVGTNFIDYGAIQNRDPEDRADSITIGLASSILSNRVSHFLNVNGPSMTIDTACSASLVSVDVACRYLDSFQADGMIVGGANLWLTPEHNQEVGMMNMTQSGSGRCHSFDAKGDGYVKAEGINVVYLKRLDDAIRDGDPIRAVLRGTAANASGRTAGLANPSPDMQAAVTRTAYRNAGIDDFLATQFLECHGTGTLAGDPVEVQGAASVFSAGRKPGQELVIGSIKSNIGHSEAAAGISGLLKAIMAVERGIIPGNPTFITPNPKIDWKTSMVRATRTSIKWPGSGPLSSPIRRASVNSFGFGGANAHAVVENYYSVDALNHVSSYKQITTNFFDDDDEDSDDDNDDKEGGFARPMVLVLSANSQTSLKANARALSSHLLNPMVSVERADLAYTLSERRSRHYYRGFVVSRSANPKGSIGEEALVTGKQASSQPKIGFVFTGQGAQWPQMGAELVSSFPRAKRTIEDLDEVLQALPEPPSWTLLEELTAVRTPEALRQPEFSQPLVTALQLAQLDVLNSWGIRPVAVVGHSSGEIAAAAAAGLMTYGDAIKTAYYRGKAAKLAKEATTAAKEAEPVGMLAVGIGADAVEPFLRPDEGKVQIACYNSPSSLTMSGTAAALGKLCSRLKEAGHFARMLLVDLAYHSDYMAEIGDVYEQLLLRDEDLFRHPNPDTTNTTIDTTSTGVRMFSSVTGGLLPPSDRPDAVYWKTNMVSPVKFDHAASALLRDADHGADFLIELGPSNALAGPVGQIKKNIGGSTDTPYTSVLKRGADSTLAMYDAAGRLFLAGGDVDLASVNEVSQRNAKVIVDLPGYAWDHSVRYWHETRASSDWRFKKFINHDLLGSKVPGTPWQTPLFKKVLRVADVPWLRDHKLGSDIVFPAAAYVAMAVEAAFQTAMVTQWSEQIPARHRFRLRDVKLLRALVLDEAVETRLTLSLSPIRGGSTRSWFEFQVCSQQDGLPVDPVHSTGRVCVETDYEDTPATAEEVAPLQLATSAQIWYKALADLGYKFGPYFQKHKMVEVTIGQRKSRSIVDLEAPPSHPGGQSTYPLHPAVMDSCFQAASPALWKGDLPSPGAAVLVPKLIDTIVIEGYNPQLPAEGVALASASFLGVGSPENPRNYATNVRVHNPLDGGFLFEMRGLSSGEMQTADNDDGNDGKTSHTFTRLTWNADVDLLMSRTDDAVARDWFQTKTAADLVDAVAHKTPGLNVLELNLDVTDASSLWMTSDGHPNPVRAAASQYHLAVREAKVLIQAQEQLSSRTPSPQFHLASASKPASVAADTKFDLVIVKGGPEAGGVDEEGLLTSLTESVREGGFIVTSSLGFDESGLGRLGKHFALAGKNTTICQVKAAATATTEGTTPDSEPRPTIVHVSLFGSEIQAQHEQATSNILAAVSARNQWDIKTLANPVEEITSEETVVVVLDELFAPVMDTLDARQWDILKHITGRRCRLLWLTAGAQLEVEHPLRAAIVGLLRTIRAEEQLHLSTLDLPSTSSTEATASALSAVLERVLLPSGPSTATDYEFASRNGILHTARVLPDVALTQLQGSDNVATADLHASDTLVQLRCERLGNVDSVHFAEAETEVATLADDAVEVELYAAGLNYKDVVVTMGIVPGDETQLGHEAAGIVRRVGKAVTNYSVGERVVVFGKGTFANRVRTTPARMHRIPDSMSFEEAATMSVVYLTSLYSLFDVGKLSAGKRVLIHSAAGGVGIAAIQLARSVGADVFATVGTPEKREFLRSIFGLGDDRVFNSRNTDFGDQILAATAGEGVDVVLNSLTGDMLAESFRILRDNGIMVEIGKRDILDRNDLPMAPFDRNISFRAVDFSPERAPDALVSRLFSKLFALLEWGHIKPINPIHRYSWTDIPAAIRFLRAGKHIGKIVLSDGGAEAKIQVPIRKAPKQLTLRDDGSYLIVGGLRGLCGSLAIYLAKSGAKHLAVMSRSGYNDDKSRYVVKQVTALGAHIDLLTADVTNAAQVDAAFRQTKVPITGIIQGAMVLRDRPFDSMTLTEYHEAFACKVQGTWNLHNTADALGLQLDFFTLLSSISGVVGNRGQANYAAANTFLDAFAEYRRARGQAACSVDLGVIEDAGVIAENSKLHEQFDPRVFKGINDGLLRRILCLSLLQQQDGTASQAHAQIITGLIASQPADSLLAGDARFSALFNSAQEGGGNKVGGGGGDADVQALLVLLQSKSADPAARLKATVEVVNGCFVRMLRLAEPMDPARPLSVYGIDSLAAVEVRNWVRAQLGAFVTTLDIMNAASLTAFCDKIIAKVAVSES</sequence>
<dbReference type="InterPro" id="IPR014031">
    <property type="entry name" value="Ketoacyl_synth_C"/>
</dbReference>
<dbReference type="InterPro" id="IPR014043">
    <property type="entry name" value="Acyl_transferase_dom"/>
</dbReference>
<dbReference type="InterPro" id="IPR013154">
    <property type="entry name" value="ADH-like_N"/>
</dbReference>
<dbReference type="Pfam" id="PF16197">
    <property type="entry name" value="KAsynt_C_assoc"/>
    <property type="match status" value="1"/>
</dbReference>
<dbReference type="InterPro" id="IPR020843">
    <property type="entry name" value="ER"/>
</dbReference>
<dbReference type="Pfam" id="PF08659">
    <property type="entry name" value="KR"/>
    <property type="match status" value="1"/>
</dbReference>
<name>A0AAN6ZLG5_9PEZI</name>
<evidence type="ECO:0000256" key="5">
    <source>
        <dbReference type="ARBA" id="ARBA00023268"/>
    </source>
</evidence>
<feature type="region of interest" description="Disordered" evidence="7">
    <location>
        <begin position="1"/>
        <end position="44"/>
    </location>
</feature>
<dbReference type="PROSITE" id="PS52019">
    <property type="entry name" value="PKS_MFAS_DH"/>
    <property type="match status" value="1"/>
</dbReference>
<dbReference type="PANTHER" id="PTHR43775">
    <property type="entry name" value="FATTY ACID SYNTHASE"/>
    <property type="match status" value="1"/>
</dbReference>
<dbReference type="GO" id="GO:0004315">
    <property type="term" value="F:3-oxoacyl-[acyl-carrier-protein] synthase activity"/>
    <property type="evidence" value="ECO:0007669"/>
    <property type="project" value="InterPro"/>
</dbReference>
<dbReference type="Pfam" id="PF08240">
    <property type="entry name" value="ADH_N"/>
    <property type="match status" value="1"/>
</dbReference>
<feature type="domain" description="Ketosynthase family 3 (KS3)" evidence="9">
    <location>
        <begin position="50"/>
        <end position="482"/>
    </location>
</feature>
<dbReference type="SMART" id="SM00825">
    <property type="entry name" value="PKS_KS"/>
    <property type="match status" value="1"/>
</dbReference>
<feature type="region of interest" description="C-terminal hotdog fold" evidence="6">
    <location>
        <begin position="1158"/>
        <end position="1319"/>
    </location>
</feature>
<dbReference type="EMBL" id="MU853600">
    <property type="protein sequence ID" value="KAK4142253.1"/>
    <property type="molecule type" value="Genomic_DNA"/>
</dbReference>
<dbReference type="GO" id="GO:0044550">
    <property type="term" value="P:secondary metabolite biosynthetic process"/>
    <property type="evidence" value="ECO:0007669"/>
    <property type="project" value="TreeGrafter"/>
</dbReference>
<dbReference type="RefSeq" id="XP_062635624.1">
    <property type="nucleotide sequence ID" value="XM_062781291.1"/>
</dbReference>
<dbReference type="PROSITE" id="PS52004">
    <property type="entry name" value="KS3_2"/>
    <property type="match status" value="1"/>
</dbReference>
<dbReference type="SUPFAM" id="SSF51735">
    <property type="entry name" value="NAD(P)-binding Rossmann-fold domains"/>
    <property type="match status" value="2"/>
</dbReference>
<organism evidence="11 12">
    <name type="scientific">Dichotomopilus funicola</name>
    <dbReference type="NCBI Taxonomy" id="1934379"/>
    <lineage>
        <taxon>Eukaryota</taxon>
        <taxon>Fungi</taxon>
        <taxon>Dikarya</taxon>
        <taxon>Ascomycota</taxon>
        <taxon>Pezizomycotina</taxon>
        <taxon>Sordariomycetes</taxon>
        <taxon>Sordariomycetidae</taxon>
        <taxon>Sordariales</taxon>
        <taxon>Chaetomiaceae</taxon>
        <taxon>Dichotomopilus</taxon>
    </lineage>
</organism>
<gene>
    <name evidence="11" type="ORF">C8A04DRAFT_30212</name>
</gene>
<dbReference type="Pfam" id="PF00550">
    <property type="entry name" value="PP-binding"/>
    <property type="match status" value="1"/>
</dbReference>
<keyword evidence="5" id="KW-0511">Multifunctional enzyme</keyword>
<keyword evidence="2" id="KW-0597">Phosphoprotein</keyword>
<dbReference type="InterPro" id="IPR020841">
    <property type="entry name" value="PKS_Beta-ketoAc_synthase_dom"/>
</dbReference>
<feature type="region of interest" description="N-terminal hotdog fold" evidence="6">
    <location>
        <begin position="1007"/>
        <end position="1145"/>
    </location>
</feature>
<dbReference type="Gene3D" id="3.30.70.3290">
    <property type="match status" value="1"/>
</dbReference>
<dbReference type="SMART" id="SM00823">
    <property type="entry name" value="PKS_PP"/>
    <property type="match status" value="1"/>
</dbReference>
<feature type="region of interest" description="Disordered" evidence="7">
    <location>
        <begin position="87"/>
        <end position="109"/>
    </location>
</feature>
<dbReference type="InterPro" id="IPR036736">
    <property type="entry name" value="ACP-like_sf"/>
</dbReference>
<dbReference type="InterPro" id="IPR014030">
    <property type="entry name" value="Ketoacyl_synth_N"/>
</dbReference>
<feature type="domain" description="PKS/mFAS DH" evidence="10">
    <location>
        <begin position="1007"/>
        <end position="1319"/>
    </location>
</feature>
<dbReference type="InterPro" id="IPR018201">
    <property type="entry name" value="Ketoacyl_synth_AS"/>
</dbReference>
<dbReference type="GeneID" id="87817904"/>
<dbReference type="SUPFAM" id="SSF53901">
    <property type="entry name" value="Thiolase-like"/>
    <property type="match status" value="1"/>
</dbReference>
<protein>
    <submittedName>
        <fullName evidence="11">Lovastatin diketide synthase</fullName>
    </submittedName>
</protein>
<dbReference type="PROSITE" id="PS00059">
    <property type="entry name" value="ADH_ZINC"/>
    <property type="match status" value="1"/>
</dbReference>
<evidence type="ECO:0000313" key="11">
    <source>
        <dbReference type="EMBL" id="KAK4142253.1"/>
    </source>
</evidence>
<dbReference type="SUPFAM" id="SSF47336">
    <property type="entry name" value="ACP-like"/>
    <property type="match status" value="1"/>
</dbReference>
<reference evidence="11" key="2">
    <citation type="submission" date="2023-05" db="EMBL/GenBank/DDBJ databases">
        <authorList>
            <consortium name="Lawrence Berkeley National Laboratory"/>
            <person name="Steindorff A."/>
            <person name="Hensen N."/>
            <person name="Bonometti L."/>
            <person name="Westerberg I."/>
            <person name="Brannstrom I.O."/>
            <person name="Guillou S."/>
            <person name="Cros-Aarteil S."/>
            <person name="Calhoun S."/>
            <person name="Haridas S."/>
            <person name="Kuo A."/>
            <person name="Mondo S."/>
            <person name="Pangilinan J."/>
            <person name="Riley R."/>
            <person name="Labutti K."/>
            <person name="Andreopoulos B."/>
            <person name="Lipzen A."/>
            <person name="Chen C."/>
            <person name="Yanf M."/>
            <person name="Daum C."/>
            <person name="Ng V."/>
            <person name="Clum A."/>
            <person name="Ohm R."/>
            <person name="Martin F."/>
            <person name="Silar P."/>
            <person name="Natvig D."/>
            <person name="Lalanne C."/>
            <person name="Gautier V."/>
            <person name="Ament-Velasquez S.L."/>
            <person name="Kruys A."/>
            <person name="Hutchinson M.I."/>
            <person name="Powell A.J."/>
            <person name="Barry K."/>
            <person name="Miller A.N."/>
            <person name="Grigoriev I.V."/>
            <person name="Debuchy R."/>
            <person name="Gladieux P."/>
            <person name="Thoren M.H."/>
            <person name="Johannesson H."/>
        </authorList>
    </citation>
    <scope>NUCLEOTIDE SEQUENCE</scope>
    <source>
        <strain evidence="11">CBS 141.50</strain>
    </source>
</reference>
<dbReference type="InterPro" id="IPR002364">
    <property type="entry name" value="Quin_OxRdtase/zeta-crystal_CS"/>
</dbReference>
<dbReference type="PANTHER" id="PTHR43775:SF18">
    <property type="entry name" value="ENZYME, PUTATIVE (JCVI)-RELATED"/>
    <property type="match status" value="1"/>
</dbReference>
<dbReference type="InterPro" id="IPR016035">
    <property type="entry name" value="Acyl_Trfase/lysoPLipase"/>
</dbReference>
<feature type="compositionally biased region" description="Low complexity" evidence="7">
    <location>
        <begin position="1"/>
        <end position="24"/>
    </location>
</feature>
<accession>A0AAN6ZLG5</accession>
<dbReference type="InterPro" id="IPR049552">
    <property type="entry name" value="PKS_DH_N"/>
</dbReference>
<dbReference type="InterPro" id="IPR032821">
    <property type="entry name" value="PKS_assoc"/>
</dbReference>
<keyword evidence="12" id="KW-1185">Reference proteome</keyword>
<dbReference type="Gene3D" id="3.40.50.720">
    <property type="entry name" value="NAD(P)-binding Rossmann-like Domain"/>
    <property type="match status" value="2"/>
</dbReference>
<dbReference type="InterPro" id="IPR042104">
    <property type="entry name" value="PKS_dehydratase_sf"/>
</dbReference>
<evidence type="ECO:0000313" key="12">
    <source>
        <dbReference type="Proteomes" id="UP001302676"/>
    </source>
</evidence>
<evidence type="ECO:0000256" key="1">
    <source>
        <dbReference type="ARBA" id="ARBA00022450"/>
    </source>
</evidence>
<evidence type="ECO:0000259" key="9">
    <source>
        <dbReference type="PROSITE" id="PS52004"/>
    </source>
</evidence>
<dbReference type="Gene3D" id="3.10.129.110">
    <property type="entry name" value="Polyketide synthase dehydratase"/>
    <property type="match status" value="1"/>
</dbReference>
<keyword evidence="4" id="KW-0560">Oxidoreductase</keyword>
<dbReference type="PROSITE" id="PS01162">
    <property type="entry name" value="QOR_ZETA_CRYSTAL"/>
    <property type="match status" value="1"/>
</dbReference>
<dbReference type="PROSITE" id="PS50075">
    <property type="entry name" value="CARRIER"/>
    <property type="match status" value="1"/>
</dbReference>
<dbReference type="InterPro" id="IPR020806">
    <property type="entry name" value="PKS_PP-bd"/>
</dbReference>
<dbReference type="Gene3D" id="3.40.47.10">
    <property type="match status" value="1"/>
</dbReference>
<dbReference type="Pfam" id="PF23114">
    <property type="entry name" value="NAD-bd_HRPKS_sdrA"/>
    <property type="match status" value="1"/>
</dbReference>
<dbReference type="Gene3D" id="3.90.180.10">
    <property type="entry name" value="Medium-chain alcohol dehydrogenases, catalytic domain"/>
    <property type="match status" value="1"/>
</dbReference>
<dbReference type="CDD" id="cd05195">
    <property type="entry name" value="enoyl_red"/>
    <property type="match status" value="1"/>
</dbReference>
<dbReference type="InterPro" id="IPR050091">
    <property type="entry name" value="PKS_NRPS_Biosynth_Enz"/>
</dbReference>
<dbReference type="InterPro" id="IPR009081">
    <property type="entry name" value="PP-bd_ACP"/>
</dbReference>
<dbReference type="Gene3D" id="1.10.1200.10">
    <property type="entry name" value="ACP-like"/>
    <property type="match status" value="1"/>
</dbReference>
<dbReference type="SMART" id="SM00826">
    <property type="entry name" value="PKS_DH"/>
    <property type="match status" value="1"/>
</dbReference>
<dbReference type="Pfam" id="PF21089">
    <property type="entry name" value="PKS_DH_N"/>
    <property type="match status" value="1"/>
</dbReference>
<dbReference type="Pfam" id="PF13602">
    <property type="entry name" value="ADH_zinc_N_2"/>
    <property type="match status" value="1"/>
</dbReference>
<evidence type="ECO:0000256" key="6">
    <source>
        <dbReference type="PROSITE-ProRule" id="PRU01363"/>
    </source>
</evidence>
<dbReference type="GO" id="GO:0016491">
    <property type="term" value="F:oxidoreductase activity"/>
    <property type="evidence" value="ECO:0007669"/>
    <property type="project" value="UniProtKB-KW"/>
</dbReference>
<dbReference type="GO" id="GO:0031177">
    <property type="term" value="F:phosphopantetheine binding"/>
    <property type="evidence" value="ECO:0007669"/>
    <property type="project" value="InterPro"/>
</dbReference>
<feature type="active site" description="Proton donor; for dehydratase activity" evidence="6">
    <location>
        <position position="1223"/>
    </location>
</feature>
<dbReference type="SUPFAM" id="SSF52151">
    <property type="entry name" value="FabD/lysophospholipase-like"/>
    <property type="match status" value="1"/>
</dbReference>
<dbReference type="InterPro" id="IPR013968">
    <property type="entry name" value="PKS_KR"/>
</dbReference>
<evidence type="ECO:0000256" key="7">
    <source>
        <dbReference type="SAM" id="MobiDB-lite"/>
    </source>
</evidence>
<evidence type="ECO:0000259" key="8">
    <source>
        <dbReference type="PROSITE" id="PS50075"/>
    </source>
</evidence>
<dbReference type="InterPro" id="IPR020807">
    <property type="entry name" value="PKS_DH"/>
</dbReference>
<proteinExistence type="predicted"/>
<dbReference type="InterPro" id="IPR016039">
    <property type="entry name" value="Thiolase-like"/>
</dbReference>
<feature type="active site" description="Proton acceptor; for dehydratase activity" evidence="6">
    <location>
        <position position="1039"/>
    </location>
</feature>
<dbReference type="InterPro" id="IPR036291">
    <property type="entry name" value="NAD(P)-bd_dom_sf"/>
</dbReference>
<evidence type="ECO:0000259" key="10">
    <source>
        <dbReference type="PROSITE" id="PS52019"/>
    </source>
</evidence>
<dbReference type="Proteomes" id="UP001302676">
    <property type="component" value="Unassembled WGS sequence"/>
</dbReference>
<dbReference type="InterPro" id="IPR056501">
    <property type="entry name" value="NAD-bd_HRPKS_sdrA"/>
</dbReference>